<feature type="binding site" evidence="8">
    <location>
        <position position="114"/>
    </location>
    <ligand>
        <name>Fe cation</name>
        <dbReference type="ChEBI" id="CHEBI:24875"/>
    </ligand>
</feature>
<dbReference type="Pfam" id="PF00814">
    <property type="entry name" value="TsaD"/>
    <property type="match status" value="1"/>
</dbReference>
<dbReference type="Proteomes" id="UP000230935">
    <property type="component" value="Unassembled WGS sequence"/>
</dbReference>
<dbReference type="NCBIfam" id="TIGR00329">
    <property type="entry name" value="gcp_kae1"/>
    <property type="match status" value="1"/>
</dbReference>
<evidence type="ECO:0000259" key="9">
    <source>
        <dbReference type="Pfam" id="PF00814"/>
    </source>
</evidence>
<comment type="catalytic activity">
    <reaction evidence="7 8">
        <text>L-threonylcarbamoyladenylate + adenosine(37) in tRNA = N(6)-L-threonylcarbamoyladenosine(37) in tRNA + AMP + H(+)</text>
        <dbReference type="Rhea" id="RHEA:37059"/>
        <dbReference type="Rhea" id="RHEA-COMP:10162"/>
        <dbReference type="Rhea" id="RHEA-COMP:10163"/>
        <dbReference type="ChEBI" id="CHEBI:15378"/>
        <dbReference type="ChEBI" id="CHEBI:73682"/>
        <dbReference type="ChEBI" id="CHEBI:74411"/>
        <dbReference type="ChEBI" id="CHEBI:74418"/>
        <dbReference type="ChEBI" id="CHEBI:456215"/>
        <dbReference type="EC" id="2.3.1.234"/>
    </reaction>
</comment>
<organism evidence="10 11">
    <name type="scientific">Candidatus Buchananbacteria bacterium CG10_big_fil_rev_8_21_14_0_10_42_9</name>
    <dbReference type="NCBI Taxonomy" id="1974526"/>
    <lineage>
        <taxon>Bacteria</taxon>
        <taxon>Candidatus Buchananiibacteriota</taxon>
    </lineage>
</organism>
<dbReference type="GO" id="GO:0005506">
    <property type="term" value="F:iron ion binding"/>
    <property type="evidence" value="ECO:0007669"/>
    <property type="project" value="UniProtKB-UniRule"/>
</dbReference>
<comment type="function">
    <text evidence="8">Required for the formation of a threonylcarbamoyl group on adenosine at position 37 (t(6)A37) in tRNAs that read codons beginning with adenine. Is involved in the transfer of the threonylcarbamoyl moiety of threonylcarbamoyl-AMP (TC-AMP) to the N6 group of A37, together with TsaE and TsaB. TsaD likely plays a direct catalytic role in this reaction.</text>
</comment>
<dbReference type="EMBL" id="PEZZ01000022">
    <property type="protein sequence ID" value="PIS05070.1"/>
    <property type="molecule type" value="Genomic_DNA"/>
</dbReference>
<dbReference type="GO" id="GO:0061711">
    <property type="term" value="F:tRNA N(6)-L-threonylcarbamoyladenine synthase activity"/>
    <property type="evidence" value="ECO:0007669"/>
    <property type="project" value="UniProtKB-EC"/>
</dbReference>
<feature type="binding site" evidence="8">
    <location>
        <position position="279"/>
    </location>
    <ligand>
        <name>substrate</name>
    </ligand>
</feature>
<dbReference type="PANTHER" id="PTHR11735">
    <property type="entry name" value="TRNA N6-ADENOSINE THREONYLCARBAMOYLTRANSFERASE"/>
    <property type="match status" value="1"/>
</dbReference>
<dbReference type="FunFam" id="3.30.420.40:FF:000012">
    <property type="entry name" value="tRNA N6-adenosine threonylcarbamoyltransferase"/>
    <property type="match status" value="1"/>
</dbReference>
<dbReference type="InterPro" id="IPR000905">
    <property type="entry name" value="Gcp-like_dom"/>
</dbReference>
<dbReference type="AlphaFoldDB" id="A0A2H0W343"/>
<dbReference type="InterPro" id="IPR022450">
    <property type="entry name" value="TsaD"/>
</dbReference>
<gene>
    <name evidence="8 10" type="primary">tsaD</name>
    <name evidence="10" type="ORF">COT81_03075</name>
</gene>
<keyword evidence="2 8" id="KW-0808">Transferase</keyword>
<feature type="binding site" evidence="8">
    <location>
        <begin position="139"/>
        <end position="143"/>
    </location>
    <ligand>
        <name>substrate</name>
    </ligand>
</feature>
<name>A0A2H0W343_9BACT</name>
<keyword evidence="5 8" id="KW-0408">Iron</keyword>
<keyword evidence="1 8" id="KW-0963">Cytoplasm</keyword>
<dbReference type="Gene3D" id="3.30.420.40">
    <property type="match status" value="2"/>
</dbReference>
<dbReference type="InterPro" id="IPR043129">
    <property type="entry name" value="ATPase_NBD"/>
</dbReference>
<dbReference type="InterPro" id="IPR017861">
    <property type="entry name" value="KAE1/TsaD"/>
</dbReference>
<dbReference type="SUPFAM" id="SSF53067">
    <property type="entry name" value="Actin-like ATPase domain"/>
    <property type="match status" value="2"/>
</dbReference>
<dbReference type="FunFam" id="3.30.420.40:FF:000040">
    <property type="entry name" value="tRNA N6-adenosine threonylcarbamoyltransferase"/>
    <property type="match status" value="1"/>
</dbReference>
<comment type="caution">
    <text evidence="8">Lacks conserved residue(s) required for the propagation of feature annotation.</text>
</comment>
<evidence type="ECO:0000313" key="10">
    <source>
        <dbReference type="EMBL" id="PIS05070.1"/>
    </source>
</evidence>
<evidence type="ECO:0000256" key="1">
    <source>
        <dbReference type="ARBA" id="ARBA00022490"/>
    </source>
</evidence>
<evidence type="ECO:0000256" key="7">
    <source>
        <dbReference type="ARBA" id="ARBA00048117"/>
    </source>
</evidence>
<dbReference type="GO" id="GO:0002949">
    <property type="term" value="P:tRNA threonylcarbamoyladenosine modification"/>
    <property type="evidence" value="ECO:0007669"/>
    <property type="project" value="UniProtKB-UniRule"/>
</dbReference>
<evidence type="ECO:0000256" key="4">
    <source>
        <dbReference type="ARBA" id="ARBA00022723"/>
    </source>
</evidence>
<feature type="binding site" evidence="8">
    <location>
        <position position="118"/>
    </location>
    <ligand>
        <name>Fe cation</name>
        <dbReference type="ChEBI" id="CHEBI:24875"/>
    </ligand>
</feature>
<proteinExistence type="inferred from homology"/>
<evidence type="ECO:0000256" key="8">
    <source>
        <dbReference type="HAMAP-Rule" id="MF_01445"/>
    </source>
</evidence>
<dbReference type="NCBIfam" id="TIGR03723">
    <property type="entry name" value="T6A_TsaD_YgjD"/>
    <property type="match status" value="1"/>
</dbReference>
<dbReference type="PANTHER" id="PTHR11735:SF6">
    <property type="entry name" value="TRNA N6-ADENOSINE THREONYLCARBAMOYLTRANSFERASE, MITOCHONDRIAL"/>
    <property type="match status" value="1"/>
</dbReference>
<dbReference type="HAMAP" id="MF_01445">
    <property type="entry name" value="TsaD"/>
    <property type="match status" value="1"/>
</dbReference>
<dbReference type="GO" id="GO:0005737">
    <property type="term" value="C:cytoplasm"/>
    <property type="evidence" value="ECO:0007669"/>
    <property type="project" value="UniProtKB-SubCell"/>
</dbReference>
<protein>
    <recommendedName>
        <fullName evidence="8">tRNA N6-adenosine threonylcarbamoyltransferase</fullName>
        <ecNumber evidence="8">2.3.1.234</ecNumber>
    </recommendedName>
    <alternativeName>
        <fullName evidence="8">N6-L-threonylcarbamoyladenine synthase</fullName>
        <shortName evidence="8">t(6)A synthase</shortName>
    </alternativeName>
    <alternativeName>
        <fullName evidence="8">t(6)A37 threonylcarbamoyladenosine biosynthesis protein TsaD</fullName>
    </alternativeName>
    <alternativeName>
        <fullName evidence="8">tRNA threonylcarbamoyladenosine biosynthesis protein TsaD</fullName>
    </alternativeName>
</protein>
<keyword evidence="4 8" id="KW-0479">Metal-binding</keyword>
<reference evidence="11" key="1">
    <citation type="submission" date="2017-09" db="EMBL/GenBank/DDBJ databases">
        <title>Depth-based differentiation of microbial function through sediment-hosted aquifers and enrichment of novel symbionts in the deep terrestrial subsurface.</title>
        <authorList>
            <person name="Probst A.J."/>
            <person name="Ladd B."/>
            <person name="Jarett J.K."/>
            <person name="Geller-Mcgrath D.E."/>
            <person name="Sieber C.M.K."/>
            <person name="Emerson J.B."/>
            <person name="Anantharaman K."/>
            <person name="Thomas B.C."/>
            <person name="Malmstrom R."/>
            <person name="Stieglmeier M."/>
            <person name="Klingl A."/>
            <person name="Woyke T."/>
            <person name="Ryan C.M."/>
            <person name="Banfield J.F."/>
        </authorList>
    </citation>
    <scope>NUCLEOTIDE SEQUENCE [LARGE SCALE GENOMIC DNA]</scope>
</reference>
<feature type="binding site" evidence="8">
    <location>
        <position position="305"/>
    </location>
    <ligand>
        <name>Fe cation</name>
        <dbReference type="ChEBI" id="CHEBI:24875"/>
    </ligand>
</feature>
<evidence type="ECO:0000256" key="3">
    <source>
        <dbReference type="ARBA" id="ARBA00022694"/>
    </source>
</evidence>
<feature type="binding site" evidence="8">
    <location>
        <position position="172"/>
    </location>
    <ligand>
        <name>substrate</name>
    </ligand>
</feature>
<keyword evidence="3 8" id="KW-0819">tRNA processing</keyword>
<accession>A0A2H0W343</accession>
<feature type="domain" description="Gcp-like" evidence="9">
    <location>
        <begin position="27"/>
        <end position="311"/>
    </location>
</feature>
<keyword evidence="6 8" id="KW-0012">Acyltransferase</keyword>
<comment type="similarity">
    <text evidence="8">Belongs to the KAE1 / TsaD family.</text>
</comment>
<evidence type="ECO:0000256" key="5">
    <source>
        <dbReference type="ARBA" id="ARBA00023004"/>
    </source>
</evidence>
<dbReference type="CDD" id="cd24133">
    <property type="entry name" value="ASKHA_NBD_TsaD_bac"/>
    <property type="match status" value="1"/>
</dbReference>
<feature type="binding site" evidence="8">
    <location>
        <position position="185"/>
    </location>
    <ligand>
        <name>substrate</name>
    </ligand>
</feature>
<evidence type="ECO:0000256" key="6">
    <source>
        <dbReference type="ARBA" id="ARBA00023315"/>
    </source>
</evidence>
<dbReference type="PRINTS" id="PR00789">
    <property type="entry name" value="OSIALOPTASE"/>
</dbReference>
<comment type="subcellular location">
    <subcellularLocation>
        <location evidence="8">Cytoplasm</location>
    </subcellularLocation>
</comment>
<evidence type="ECO:0000256" key="2">
    <source>
        <dbReference type="ARBA" id="ARBA00022679"/>
    </source>
</evidence>
<comment type="cofactor">
    <cofactor evidence="8">
        <name>Fe(2+)</name>
        <dbReference type="ChEBI" id="CHEBI:29033"/>
    </cofactor>
    <text evidence="8">Binds 1 Fe(2+) ion per subunit.</text>
</comment>
<dbReference type="EC" id="2.3.1.234" evidence="8"/>
<sequence>MIILGIETSCDETAAAVLEVKRGKFTLRSNVVYSQIKIHRQTGGVVPEVAARNHVIKVIPVLKEALTSAKVKPKDIDYIAVTHKPGLITSLLVGIETAKVLSYAWRKPLIAVDHLKGHLYANWLTENARHIKFPALGLIVSGGHTEIVYMKDRFSFKNIGQTLDDAVGEAFDKVGKTLGLAYPGGPEIAKRATKGNPQAFNFPRPMIDSGDFNFSYSGLKTSVLYAVNKLKQPFSDKIINDICASFQAAAVEILVTKTKLAAAKYNIKAVIVGGGVAANNELRSKLKKAIPNVNLILPEKKLTTDNAAMIAAAGYFKVLKKDFTPWQKIKAEPN</sequence>
<comment type="caution">
    <text evidence="10">The sequence shown here is derived from an EMBL/GenBank/DDBJ whole genome shotgun (WGS) entry which is preliminary data.</text>
</comment>
<evidence type="ECO:0000313" key="11">
    <source>
        <dbReference type="Proteomes" id="UP000230935"/>
    </source>
</evidence>